<feature type="region of interest" description="Disordered" evidence="1">
    <location>
        <begin position="1"/>
        <end position="23"/>
    </location>
</feature>
<protein>
    <submittedName>
        <fullName evidence="2">Uncharacterized protein</fullName>
    </submittedName>
</protein>
<sequence length="226" mass="25998">MHESQRLVDSPRRKEGPEKQTIPEEIPHFDHVFGKWGKRVDQGTVIRLAPERWDVILFDRCSVYTGEEEELRPRVKVGNKPLNHRHICPRDQPVEVRLRDKLQPKDRFKVVSGKGEAMLVAQDHNADEMLKAGGVQLSYRYFETVQHTDYNLRNRKPQRAAHQERLVAMLLLGATLSTKRWFMTGNDFSLGGVIEPYLAIQYASPSARERVGRYVATDQAIRSVAA</sequence>
<accession>A0A8S9JTJ9</accession>
<comment type="caution">
    <text evidence="2">The sequence shown here is derived from an EMBL/GenBank/DDBJ whole genome shotgun (WGS) entry which is preliminary data.</text>
</comment>
<gene>
    <name evidence="2" type="ORF">F2Q70_00035966</name>
</gene>
<organism evidence="2">
    <name type="scientific">Brassica cretica</name>
    <name type="common">Mustard</name>
    <dbReference type="NCBI Taxonomy" id="69181"/>
    <lineage>
        <taxon>Eukaryota</taxon>
        <taxon>Viridiplantae</taxon>
        <taxon>Streptophyta</taxon>
        <taxon>Embryophyta</taxon>
        <taxon>Tracheophyta</taxon>
        <taxon>Spermatophyta</taxon>
        <taxon>Magnoliopsida</taxon>
        <taxon>eudicotyledons</taxon>
        <taxon>Gunneridae</taxon>
        <taxon>Pentapetalae</taxon>
        <taxon>rosids</taxon>
        <taxon>malvids</taxon>
        <taxon>Brassicales</taxon>
        <taxon>Brassicaceae</taxon>
        <taxon>Brassiceae</taxon>
        <taxon>Brassica</taxon>
    </lineage>
</organism>
<evidence type="ECO:0000256" key="1">
    <source>
        <dbReference type="SAM" id="MobiDB-lite"/>
    </source>
</evidence>
<proteinExistence type="predicted"/>
<dbReference type="AlphaFoldDB" id="A0A8S9JTJ9"/>
<name>A0A8S9JTJ9_BRACR</name>
<evidence type="ECO:0000313" key="2">
    <source>
        <dbReference type="EMBL" id="KAF2585028.1"/>
    </source>
</evidence>
<dbReference type="EMBL" id="QGKY02000246">
    <property type="protein sequence ID" value="KAF2585028.1"/>
    <property type="molecule type" value="Genomic_DNA"/>
</dbReference>
<reference evidence="2" key="1">
    <citation type="submission" date="2019-12" db="EMBL/GenBank/DDBJ databases">
        <title>Genome sequencing and annotation of Brassica cretica.</title>
        <authorList>
            <person name="Studholme D.J."/>
            <person name="Sarris P.F."/>
        </authorList>
    </citation>
    <scope>NUCLEOTIDE SEQUENCE</scope>
    <source>
        <strain evidence="2">PFS-102/07</strain>
        <tissue evidence="2">Leaf</tissue>
    </source>
</reference>